<reference evidence="2" key="1">
    <citation type="submission" date="2021-02" db="EMBL/GenBank/DDBJ databases">
        <authorList>
            <person name="Nowell W R."/>
        </authorList>
    </citation>
    <scope>NUCLEOTIDE SEQUENCE</scope>
</reference>
<dbReference type="EMBL" id="CAJNYU010003035">
    <property type="protein sequence ID" value="CAF3624008.1"/>
    <property type="molecule type" value="Genomic_DNA"/>
</dbReference>
<dbReference type="Proteomes" id="UP000663862">
    <property type="component" value="Unassembled WGS sequence"/>
</dbReference>
<evidence type="ECO:0000313" key="3">
    <source>
        <dbReference type="EMBL" id="CAF3624008.1"/>
    </source>
</evidence>
<feature type="transmembrane region" description="Helical" evidence="1">
    <location>
        <begin position="172"/>
        <end position="192"/>
    </location>
</feature>
<dbReference type="OrthoDB" id="10017148at2759"/>
<dbReference type="EMBL" id="CAJOBQ010001252">
    <property type="protein sequence ID" value="CAF4470845.1"/>
    <property type="molecule type" value="Genomic_DNA"/>
</dbReference>
<feature type="transmembrane region" description="Helical" evidence="1">
    <location>
        <begin position="140"/>
        <end position="160"/>
    </location>
</feature>
<protein>
    <submittedName>
        <fullName evidence="2">Uncharacterized protein</fullName>
    </submittedName>
</protein>
<name>A0A817MDZ9_9BILA</name>
<comment type="caution">
    <text evidence="2">The sequence shown here is derived from an EMBL/GenBank/DDBJ whole genome shotgun (WGS) entry which is preliminary data.</text>
</comment>
<evidence type="ECO:0000313" key="6">
    <source>
        <dbReference type="Proteomes" id="UP000663825"/>
    </source>
</evidence>
<keyword evidence="1" id="KW-0472">Membrane</keyword>
<dbReference type="Proteomes" id="UP000663869">
    <property type="component" value="Unassembled WGS sequence"/>
</dbReference>
<feature type="transmembrane region" description="Helical" evidence="1">
    <location>
        <begin position="69"/>
        <end position="91"/>
    </location>
</feature>
<dbReference type="Gene3D" id="3.90.228.10">
    <property type="match status" value="1"/>
</dbReference>
<accession>A0A817MDZ9</accession>
<dbReference type="Proteomes" id="UP000663873">
    <property type="component" value="Unassembled WGS sequence"/>
</dbReference>
<evidence type="ECO:0000313" key="4">
    <source>
        <dbReference type="EMBL" id="CAF4176764.1"/>
    </source>
</evidence>
<proteinExistence type="predicted"/>
<dbReference type="AlphaFoldDB" id="A0A817MDZ9"/>
<evidence type="ECO:0000313" key="5">
    <source>
        <dbReference type="EMBL" id="CAF4470845.1"/>
    </source>
</evidence>
<feature type="transmembrane region" description="Helical" evidence="1">
    <location>
        <begin position="12"/>
        <end position="33"/>
    </location>
</feature>
<evidence type="ECO:0000313" key="7">
    <source>
        <dbReference type="Proteomes" id="UP000663873"/>
    </source>
</evidence>
<evidence type="ECO:0000256" key="1">
    <source>
        <dbReference type="SAM" id="Phobius"/>
    </source>
</evidence>
<dbReference type="Proteomes" id="UP000663825">
    <property type="component" value="Unassembled WGS sequence"/>
</dbReference>
<dbReference type="EMBL" id="CAJOBP010000427">
    <property type="protein sequence ID" value="CAF4176764.1"/>
    <property type="molecule type" value="Genomic_DNA"/>
</dbReference>
<keyword evidence="1" id="KW-0812">Transmembrane</keyword>
<sequence length="418" mass="48289">MCPPILYKSLPCILILLTIGETVLGIARIIIFFSPRPLNSTSINGTKPSPYLSSEQAKAAFTMDWITSIIPTLLFCYITILFLLAACFWFIGCMKMMRRLGTITRDSHCVWSFTAANIRFLTLTCNCPCYKSRPQLRFQIRLGVMCAFITLRILAVILYASDTKLDDTGVVMAALSAISVVFILLTIAVDYYQYRMWWYYRPDQAYQMCRCWCCRQTFHPCHERFLPEPLLGRNRNPNELGNKLCIFDGGGNCPTLSLDHIVIFHAFDSMPQSRYQRDNHRTYFGFHRTSPQSAVGIAQQGFRISATPPQLLGFGVYFARSFKGTERKARHEGALICAEVDMRNVIIVTHDELHNVSNSNRWHQNFDTVYYYHPEQDRDEFCVKDPAQILRWIIIMNDDRLRRYGLDRAFENTRCGCI</sequence>
<organism evidence="2 6">
    <name type="scientific">Rotaria socialis</name>
    <dbReference type="NCBI Taxonomy" id="392032"/>
    <lineage>
        <taxon>Eukaryota</taxon>
        <taxon>Metazoa</taxon>
        <taxon>Spiralia</taxon>
        <taxon>Gnathifera</taxon>
        <taxon>Rotifera</taxon>
        <taxon>Eurotatoria</taxon>
        <taxon>Bdelloidea</taxon>
        <taxon>Philodinida</taxon>
        <taxon>Philodinidae</taxon>
        <taxon>Rotaria</taxon>
    </lineage>
</organism>
<gene>
    <name evidence="3" type="ORF">FME351_LOCUS23086</name>
    <name evidence="2" type="ORF">TIS948_LOCUS4104</name>
    <name evidence="5" type="ORF">TSG867_LOCUS18626</name>
    <name evidence="4" type="ORF">UJA718_LOCUS5050</name>
</gene>
<dbReference type="SUPFAM" id="SSF56399">
    <property type="entry name" value="ADP-ribosylation"/>
    <property type="match status" value="1"/>
</dbReference>
<keyword evidence="1" id="KW-1133">Transmembrane helix</keyword>
<keyword evidence="7" id="KW-1185">Reference proteome</keyword>
<evidence type="ECO:0000313" key="2">
    <source>
        <dbReference type="EMBL" id="CAF3052593.1"/>
    </source>
</evidence>
<dbReference type="EMBL" id="CAJNXB010000446">
    <property type="protein sequence ID" value="CAF3052593.1"/>
    <property type="molecule type" value="Genomic_DNA"/>
</dbReference>